<dbReference type="Gramene" id="RZC53724">
    <property type="protein sequence ID" value="RZC53724"/>
    <property type="gene ID" value="C5167_012569"/>
</dbReference>
<name>A0A4Y7IXV4_PAPSO</name>
<reference evidence="1 2" key="1">
    <citation type="journal article" date="2018" name="Science">
        <title>The opium poppy genome and morphinan production.</title>
        <authorList>
            <person name="Guo L."/>
            <person name="Winzer T."/>
            <person name="Yang X."/>
            <person name="Li Y."/>
            <person name="Ning Z."/>
            <person name="He Z."/>
            <person name="Teodor R."/>
            <person name="Lu Y."/>
            <person name="Bowser T.A."/>
            <person name="Graham I.A."/>
            <person name="Ye K."/>
        </authorList>
    </citation>
    <scope>NUCLEOTIDE SEQUENCE [LARGE SCALE GENOMIC DNA]</scope>
    <source>
        <strain evidence="2">cv. HN1</strain>
        <tissue evidence="1">Leaves</tissue>
    </source>
</reference>
<evidence type="ECO:0000313" key="1">
    <source>
        <dbReference type="EMBL" id="RZC53724.1"/>
    </source>
</evidence>
<sequence>FEAVEALTNIASRTYPYGGEKVGIDNGMGLNEFLEFHGYSPMIVLGGSLGREVAMLTTLQ</sequence>
<keyword evidence="2" id="KW-1185">Reference proteome</keyword>
<protein>
    <submittedName>
        <fullName evidence="1">Uncharacterized protein</fullName>
    </submittedName>
</protein>
<evidence type="ECO:0000313" key="2">
    <source>
        <dbReference type="Proteomes" id="UP000316621"/>
    </source>
</evidence>
<accession>A0A4Y7IXV4</accession>
<dbReference type="EMBL" id="CM010717">
    <property type="protein sequence ID" value="RZC53724.1"/>
    <property type="molecule type" value="Genomic_DNA"/>
</dbReference>
<proteinExistence type="predicted"/>
<gene>
    <name evidence="1" type="ORF">C5167_012569</name>
</gene>
<feature type="non-terminal residue" evidence="1">
    <location>
        <position position="1"/>
    </location>
</feature>
<dbReference type="AlphaFoldDB" id="A0A4Y7IXV4"/>
<dbReference type="Proteomes" id="UP000316621">
    <property type="component" value="Chromosome 3"/>
</dbReference>
<organism evidence="1 2">
    <name type="scientific">Papaver somniferum</name>
    <name type="common">Opium poppy</name>
    <dbReference type="NCBI Taxonomy" id="3469"/>
    <lineage>
        <taxon>Eukaryota</taxon>
        <taxon>Viridiplantae</taxon>
        <taxon>Streptophyta</taxon>
        <taxon>Embryophyta</taxon>
        <taxon>Tracheophyta</taxon>
        <taxon>Spermatophyta</taxon>
        <taxon>Magnoliopsida</taxon>
        <taxon>Ranunculales</taxon>
        <taxon>Papaveraceae</taxon>
        <taxon>Papaveroideae</taxon>
        <taxon>Papaver</taxon>
    </lineage>
</organism>